<dbReference type="Pfam" id="PF01381">
    <property type="entry name" value="HTH_3"/>
    <property type="match status" value="1"/>
</dbReference>
<keyword evidence="1" id="KW-0238">DNA-binding</keyword>
<dbReference type="Proteomes" id="UP001062738">
    <property type="component" value="Unassembled WGS sequence"/>
</dbReference>
<dbReference type="SMART" id="SM00530">
    <property type="entry name" value="HTH_XRE"/>
    <property type="match status" value="1"/>
</dbReference>
<proteinExistence type="predicted"/>
<evidence type="ECO:0000313" key="3">
    <source>
        <dbReference type="EMBL" id="MCY7007031.1"/>
    </source>
</evidence>
<keyword evidence="4" id="KW-1185">Reference proteome</keyword>
<dbReference type="RefSeq" id="WP_265151079.1">
    <property type="nucleotide sequence ID" value="NZ_JAOXXL010000001.1"/>
</dbReference>
<dbReference type="SUPFAM" id="SSF47413">
    <property type="entry name" value="lambda repressor-like DNA-binding domains"/>
    <property type="match status" value="1"/>
</dbReference>
<dbReference type="InterPro" id="IPR001387">
    <property type="entry name" value="Cro/C1-type_HTH"/>
</dbReference>
<feature type="domain" description="HTH cro/C1-type" evidence="2">
    <location>
        <begin position="12"/>
        <end position="66"/>
    </location>
</feature>
<sequence length="238" mass="27844">MENISQEIGLNIRRFRKMRKLTIEDLANKISKSKATISKYEKGEIILDVVSLYQIADALKINVEQLLYYSPKRSINFISPSGKKPAFFNGVSHFYSYLFDGRANKIMRCTFDILTEEVENSKYKIIMYMNFKDYNNYQICENTYLGYMEHYDALTNILMRNQDTPMEQVTASILASFLESDTKWGLFFGISSRPMMPIAVKMLFSRKKLTENQELIEKLKISKEDIRLLKIYNMLSAT</sequence>
<comment type="caution">
    <text evidence="3">The sequence shown here is derived from an EMBL/GenBank/DDBJ whole genome shotgun (WGS) entry which is preliminary data.</text>
</comment>
<evidence type="ECO:0000256" key="1">
    <source>
        <dbReference type="ARBA" id="ARBA00023125"/>
    </source>
</evidence>
<dbReference type="CDD" id="cd00093">
    <property type="entry name" value="HTH_XRE"/>
    <property type="match status" value="1"/>
</dbReference>
<dbReference type="PROSITE" id="PS50943">
    <property type="entry name" value="HTH_CROC1"/>
    <property type="match status" value="1"/>
</dbReference>
<dbReference type="InterPro" id="IPR050807">
    <property type="entry name" value="TransReg_Diox_bact_type"/>
</dbReference>
<dbReference type="InterPro" id="IPR010982">
    <property type="entry name" value="Lambda_DNA-bd_dom_sf"/>
</dbReference>
<organism evidence="3 4">
    <name type="scientific">Fusobacterium simiae</name>
    <dbReference type="NCBI Taxonomy" id="855"/>
    <lineage>
        <taxon>Bacteria</taxon>
        <taxon>Fusobacteriati</taxon>
        <taxon>Fusobacteriota</taxon>
        <taxon>Fusobacteriia</taxon>
        <taxon>Fusobacteriales</taxon>
        <taxon>Fusobacteriaceae</taxon>
        <taxon>Fusobacterium</taxon>
    </lineage>
</organism>
<dbReference type="EMBL" id="JAOXXL010000001">
    <property type="protein sequence ID" value="MCY7007031.1"/>
    <property type="molecule type" value="Genomic_DNA"/>
</dbReference>
<reference evidence="3" key="1">
    <citation type="submission" date="2022-09" db="EMBL/GenBank/DDBJ databases">
        <authorList>
            <person name="Zoaiter M."/>
        </authorList>
    </citation>
    <scope>NUCLEOTIDE SEQUENCE</scope>
    <source>
        <strain evidence="3">DSM 19848</strain>
    </source>
</reference>
<accession>A0ABT4DEJ6</accession>
<evidence type="ECO:0000259" key="2">
    <source>
        <dbReference type="PROSITE" id="PS50943"/>
    </source>
</evidence>
<protein>
    <submittedName>
        <fullName evidence="3">Helix-turn-helix domain-containing protein</fullName>
    </submittedName>
</protein>
<name>A0ABT4DEJ6_FUSSI</name>
<dbReference type="PANTHER" id="PTHR46797:SF1">
    <property type="entry name" value="METHYLPHOSPHONATE SYNTHASE"/>
    <property type="match status" value="1"/>
</dbReference>
<evidence type="ECO:0000313" key="4">
    <source>
        <dbReference type="Proteomes" id="UP001062738"/>
    </source>
</evidence>
<dbReference type="Gene3D" id="1.10.260.40">
    <property type="entry name" value="lambda repressor-like DNA-binding domains"/>
    <property type="match status" value="1"/>
</dbReference>
<gene>
    <name evidence="3" type="ORF">OCK72_00030</name>
</gene>
<dbReference type="PANTHER" id="PTHR46797">
    <property type="entry name" value="HTH-TYPE TRANSCRIPTIONAL REGULATOR"/>
    <property type="match status" value="1"/>
</dbReference>